<feature type="signal peptide" evidence="1">
    <location>
        <begin position="1"/>
        <end position="16"/>
    </location>
</feature>
<comment type="caution">
    <text evidence="2">The sequence shown here is derived from an EMBL/GenBank/DDBJ whole genome shotgun (WGS) entry which is preliminary data.</text>
</comment>
<sequence length="855" mass="87773">MKKIFLFLLMSNFAFAQVGVHTPNPQGAFHIDGAKDNPATGIPNATQESNDLTVLSTGYVGIGTIVPKQQLHIRELNTVSAIANSYISGIAITGSGSAASGWTGPGFYLENVNAPAGSRLLKINYSMNNTEPILNFQRVTDNAGADAGGAAMVLTRSGKLGINNIYNPANNLTVNGNASVGNAYIGVAAPPNGTIVEGIVGIGTSAPASTLDVTAKNPTGATTNVDGLLIPRIDRQRAQSMASVPISTLVYINNIATGTAAGTTIDVTSTGYYYFNGTKWTAILSSANNNNWQLTGNAGTDPATNFIGTTDNQNLIFKRNNIQAGFLGAGNTAFGLTSLPPTSTALFSTAFGVNALGNSTGNLGSAFGYQALGANTTGSNNSAFGTQALDANTTGVSNTAVGSAALGSVVSGGSNTAVGYLSLRDATGSFNTALGYASLINFVAGTSNIGIGQNAGNEGTGGVNFTSGDGNIIIGRQAALPNGNNQMNIGSVLFGTSINGTLAARTGNIGIKTPNPQQTFHIDGAADNPVTGAPTATQQVNDVVVTTSGNVGVGTINPLNKLHVDALTSNLGRFTLIDAPEGTAQTPILALRNTSPTATGNYSLLGFTNSGTTSGGANWGIGSIRTATNEDFFMGNSLGGNYIERFRITSTGNVGIGTNSPTSKLEISSGVTDVSGLKFTNMNNSSATTANAATLGIDASGNVVVQDMIQKARFRGTVTTTTLPANNDGSIGPFTQLSYSENFDVGDNFSVNVFTAPRTGYYSVNTHLVMNNSSNWALAKNELYLDIQVNGVTNIANTNIFSTAAATSNEAPSVSINGLIQMNAGQQLTVRAWMFNNGVARTIQNARTSLSIWEL</sequence>
<feature type="chain" id="PRO_5046039090" description="C1q domain-containing protein" evidence="1">
    <location>
        <begin position="17"/>
        <end position="855"/>
    </location>
</feature>
<dbReference type="EMBL" id="JAVDQS010000003">
    <property type="protein sequence ID" value="MDR6404644.1"/>
    <property type="molecule type" value="Genomic_DNA"/>
</dbReference>
<proteinExistence type="predicted"/>
<dbReference type="Proteomes" id="UP001184853">
    <property type="component" value="Unassembled WGS sequence"/>
</dbReference>
<reference evidence="2 3" key="1">
    <citation type="submission" date="2023-07" db="EMBL/GenBank/DDBJ databases">
        <title>Sorghum-associated microbial communities from plants grown in Nebraska, USA.</title>
        <authorList>
            <person name="Schachtman D."/>
        </authorList>
    </citation>
    <scope>NUCLEOTIDE SEQUENCE [LARGE SCALE GENOMIC DNA]</scope>
    <source>
        <strain evidence="2 3">DS1709</strain>
    </source>
</reference>
<accession>A0ABU1LD61</accession>
<dbReference type="SUPFAM" id="SSF49842">
    <property type="entry name" value="TNF-like"/>
    <property type="match status" value="1"/>
</dbReference>
<keyword evidence="1" id="KW-0732">Signal</keyword>
<evidence type="ECO:0008006" key="4">
    <source>
        <dbReference type="Google" id="ProtNLM"/>
    </source>
</evidence>
<name>A0ABU1LD61_9FLAO</name>
<dbReference type="Gene3D" id="2.60.120.40">
    <property type="match status" value="1"/>
</dbReference>
<organism evidence="2 3">
    <name type="scientific">Chryseobacterium geocarposphaerae</name>
    <dbReference type="NCBI Taxonomy" id="1416776"/>
    <lineage>
        <taxon>Bacteria</taxon>
        <taxon>Pseudomonadati</taxon>
        <taxon>Bacteroidota</taxon>
        <taxon>Flavobacteriia</taxon>
        <taxon>Flavobacteriales</taxon>
        <taxon>Weeksellaceae</taxon>
        <taxon>Chryseobacterium group</taxon>
        <taxon>Chryseobacterium</taxon>
    </lineage>
</organism>
<protein>
    <recommendedName>
        <fullName evidence="4">C1q domain-containing protein</fullName>
    </recommendedName>
</protein>
<keyword evidence="3" id="KW-1185">Reference proteome</keyword>
<dbReference type="RefSeq" id="WP_115980027.1">
    <property type="nucleotide sequence ID" value="NZ_JAVDQS010000003.1"/>
</dbReference>
<evidence type="ECO:0000313" key="2">
    <source>
        <dbReference type="EMBL" id="MDR6404644.1"/>
    </source>
</evidence>
<dbReference type="InterPro" id="IPR008983">
    <property type="entry name" value="Tumour_necrosis_fac-like_dom"/>
</dbReference>
<gene>
    <name evidence="2" type="ORF">J2781_001564</name>
</gene>
<evidence type="ECO:0000256" key="1">
    <source>
        <dbReference type="SAM" id="SignalP"/>
    </source>
</evidence>
<evidence type="ECO:0000313" key="3">
    <source>
        <dbReference type="Proteomes" id="UP001184853"/>
    </source>
</evidence>